<dbReference type="AlphaFoldDB" id="A0A7S3Q4D2"/>
<sequence>MIAATSNRSMTLLGGTSKRLFTVGGGSKQGSSNLKSLQSGSKVPLSLSQLKYFSSNNGDNRRHPNDGPLDHSYYQSDDRFKDSKPTVAYAKGMPRSFSAMRHEQILQLCVEGSHQARREALVRNVMTVDNVEHDDAAKVVSKISEENRSHMYLEYLPYHTGIATAGIFGAVSFPMVFQKETVLWFNDKFVTAEVPEIADLETILEVGSFSWSWMEPIIGQASFIFLVLQFVRSQAINLGLKPYGHKILGVRSKRIRKKYPQYEPIFLEWFSESDALYGKQKN</sequence>
<gene>
    <name evidence="3" type="ORF">CDEB00056_LOCUS9927</name>
</gene>
<keyword evidence="2" id="KW-0472">Membrane</keyword>
<proteinExistence type="predicted"/>
<name>A0A7S3Q4D2_9STRA</name>
<organism evidence="3">
    <name type="scientific">Chaetoceros debilis</name>
    <dbReference type="NCBI Taxonomy" id="122233"/>
    <lineage>
        <taxon>Eukaryota</taxon>
        <taxon>Sar</taxon>
        <taxon>Stramenopiles</taxon>
        <taxon>Ochrophyta</taxon>
        <taxon>Bacillariophyta</taxon>
        <taxon>Coscinodiscophyceae</taxon>
        <taxon>Chaetocerotophycidae</taxon>
        <taxon>Chaetocerotales</taxon>
        <taxon>Chaetocerotaceae</taxon>
        <taxon>Chaetoceros</taxon>
    </lineage>
</organism>
<accession>A0A7S3Q4D2</accession>
<feature type="transmembrane region" description="Helical" evidence="2">
    <location>
        <begin position="155"/>
        <end position="177"/>
    </location>
</feature>
<feature type="region of interest" description="Disordered" evidence="1">
    <location>
        <begin position="52"/>
        <end position="79"/>
    </location>
</feature>
<keyword evidence="2" id="KW-0812">Transmembrane</keyword>
<keyword evidence="2" id="KW-1133">Transmembrane helix</keyword>
<evidence type="ECO:0000313" key="3">
    <source>
        <dbReference type="EMBL" id="CAE0465086.1"/>
    </source>
</evidence>
<feature type="compositionally biased region" description="Basic and acidic residues" evidence="1">
    <location>
        <begin position="59"/>
        <end position="69"/>
    </location>
</feature>
<dbReference type="EMBL" id="HBIO01012761">
    <property type="protein sequence ID" value="CAE0465086.1"/>
    <property type="molecule type" value="Transcribed_RNA"/>
</dbReference>
<evidence type="ECO:0000256" key="2">
    <source>
        <dbReference type="SAM" id="Phobius"/>
    </source>
</evidence>
<evidence type="ECO:0000256" key="1">
    <source>
        <dbReference type="SAM" id="MobiDB-lite"/>
    </source>
</evidence>
<feature type="transmembrane region" description="Helical" evidence="2">
    <location>
        <begin position="213"/>
        <end position="231"/>
    </location>
</feature>
<reference evidence="3" key="1">
    <citation type="submission" date="2021-01" db="EMBL/GenBank/DDBJ databases">
        <authorList>
            <person name="Corre E."/>
            <person name="Pelletier E."/>
            <person name="Niang G."/>
            <person name="Scheremetjew M."/>
            <person name="Finn R."/>
            <person name="Kale V."/>
            <person name="Holt S."/>
            <person name="Cochrane G."/>
            <person name="Meng A."/>
            <person name="Brown T."/>
            <person name="Cohen L."/>
        </authorList>
    </citation>
    <scope>NUCLEOTIDE SEQUENCE</scope>
    <source>
        <strain evidence="3">MM31A-1</strain>
    </source>
</reference>
<protein>
    <submittedName>
        <fullName evidence="3">Uncharacterized protein</fullName>
    </submittedName>
</protein>